<keyword evidence="2" id="KW-1133">Transmembrane helix</keyword>
<dbReference type="OrthoDB" id="3357408at2759"/>
<feature type="transmembrane region" description="Helical" evidence="2">
    <location>
        <begin position="150"/>
        <end position="169"/>
    </location>
</feature>
<evidence type="ECO:0000313" key="4">
    <source>
        <dbReference type="Proteomes" id="UP000076738"/>
    </source>
</evidence>
<keyword evidence="4" id="KW-1185">Reference proteome</keyword>
<gene>
    <name evidence="3" type="ORF">CALVIDRAFT_538815</name>
</gene>
<evidence type="ECO:0000256" key="1">
    <source>
        <dbReference type="SAM" id="MobiDB-lite"/>
    </source>
</evidence>
<organism evidence="3 4">
    <name type="scientific">Calocera viscosa (strain TUFC12733)</name>
    <dbReference type="NCBI Taxonomy" id="1330018"/>
    <lineage>
        <taxon>Eukaryota</taxon>
        <taxon>Fungi</taxon>
        <taxon>Dikarya</taxon>
        <taxon>Basidiomycota</taxon>
        <taxon>Agaricomycotina</taxon>
        <taxon>Dacrymycetes</taxon>
        <taxon>Dacrymycetales</taxon>
        <taxon>Dacrymycetaceae</taxon>
        <taxon>Calocera</taxon>
    </lineage>
</organism>
<accession>A0A167KJE6</accession>
<name>A0A167KJE6_CALVF</name>
<dbReference type="AlphaFoldDB" id="A0A167KJE6"/>
<feature type="transmembrane region" description="Helical" evidence="2">
    <location>
        <begin position="74"/>
        <end position="95"/>
    </location>
</feature>
<sequence length="298" mass="32558">MILLYVLATGHISLDFARLIEGFIYTESGPERIAFFSNVALRINVAKDFLYVTSLTIADTVIVWRCWIVWSKNWIVVAFPIILVIGEAVSGYGAIGKYLSPHLTTDTSIKPWGTALFSLSLATNVLVSSLTAGRIWWISRAAHKLRSGRSPSLGAIIVIIESGLAITLAKIIEFTTYQIAFAGTVNMQAIYVMFEVMPQLFGIIPTVILLSIQIGITSSSRSYMPSGPRSPTLPGPTRETNLTSFTGRTTQTLPTLPEVTIEMDISRDPDQRESEPAGRSLTPPTTDRKTCADSSADP</sequence>
<proteinExistence type="predicted"/>
<evidence type="ECO:0000256" key="2">
    <source>
        <dbReference type="SAM" id="Phobius"/>
    </source>
</evidence>
<keyword evidence="2" id="KW-0472">Membrane</keyword>
<dbReference type="STRING" id="1330018.A0A167KJE6"/>
<dbReference type="EMBL" id="KV417293">
    <property type="protein sequence ID" value="KZO94706.1"/>
    <property type="molecule type" value="Genomic_DNA"/>
</dbReference>
<reference evidence="3 4" key="1">
    <citation type="journal article" date="2016" name="Mol. Biol. Evol.">
        <title>Comparative Genomics of Early-Diverging Mushroom-Forming Fungi Provides Insights into the Origins of Lignocellulose Decay Capabilities.</title>
        <authorList>
            <person name="Nagy L.G."/>
            <person name="Riley R."/>
            <person name="Tritt A."/>
            <person name="Adam C."/>
            <person name="Daum C."/>
            <person name="Floudas D."/>
            <person name="Sun H."/>
            <person name="Yadav J.S."/>
            <person name="Pangilinan J."/>
            <person name="Larsson K.H."/>
            <person name="Matsuura K."/>
            <person name="Barry K."/>
            <person name="Labutti K."/>
            <person name="Kuo R."/>
            <person name="Ohm R.A."/>
            <person name="Bhattacharya S.S."/>
            <person name="Shirouzu T."/>
            <person name="Yoshinaga Y."/>
            <person name="Martin F.M."/>
            <person name="Grigoriev I.V."/>
            <person name="Hibbett D.S."/>
        </authorList>
    </citation>
    <scope>NUCLEOTIDE SEQUENCE [LARGE SCALE GENOMIC DNA]</scope>
    <source>
        <strain evidence="3 4">TUFC12733</strain>
    </source>
</reference>
<feature type="transmembrane region" description="Helical" evidence="2">
    <location>
        <begin position="189"/>
        <end position="212"/>
    </location>
</feature>
<dbReference type="Proteomes" id="UP000076738">
    <property type="component" value="Unassembled WGS sequence"/>
</dbReference>
<protein>
    <submittedName>
        <fullName evidence="3">Uncharacterized protein</fullName>
    </submittedName>
</protein>
<feature type="transmembrane region" description="Helical" evidence="2">
    <location>
        <begin position="115"/>
        <end position="138"/>
    </location>
</feature>
<feature type="compositionally biased region" description="Polar residues" evidence="1">
    <location>
        <begin position="238"/>
        <end position="254"/>
    </location>
</feature>
<keyword evidence="2" id="KW-0812">Transmembrane</keyword>
<feature type="region of interest" description="Disordered" evidence="1">
    <location>
        <begin position="221"/>
        <end position="298"/>
    </location>
</feature>
<feature type="compositionally biased region" description="Basic and acidic residues" evidence="1">
    <location>
        <begin position="264"/>
        <end position="276"/>
    </location>
</feature>
<evidence type="ECO:0000313" key="3">
    <source>
        <dbReference type="EMBL" id="KZO94706.1"/>
    </source>
</evidence>